<dbReference type="PaxDb" id="8022-A0A060Z1J0"/>
<dbReference type="AlphaFoldDB" id="A0A060Z1J0"/>
<gene>
    <name evidence="2" type="ORF">GSONMT00039374001</name>
</gene>
<organism evidence="2 3">
    <name type="scientific">Oncorhynchus mykiss</name>
    <name type="common">Rainbow trout</name>
    <name type="synonym">Salmo gairdneri</name>
    <dbReference type="NCBI Taxonomy" id="8022"/>
    <lineage>
        <taxon>Eukaryota</taxon>
        <taxon>Metazoa</taxon>
        <taxon>Chordata</taxon>
        <taxon>Craniata</taxon>
        <taxon>Vertebrata</taxon>
        <taxon>Euteleostomi</taxon>
        <taxon>Actinopterygii</taxon>
        <taxon>Neopterygii</taxon>
        <taxon>Teleostei</taxon>
        <taxon>Protacanthopterygii</taxon>
        <taxon>Salmoniformes</taxon>
        <taxon>Salmonidae</taxon>
        <taxon>Salmoninae</taxon>
        <taxon>Oncorhynchus</taxon>
    </lineage>
</organism>
<proteinExistence type="predicted"/>
<evidence type="ECO:0000313" key="2">
    <source>
        <dbReference type="EMBL" id="CDQ97948.1"/>
    </source>
</evidence>
<reference evidence="2" key="2">
    <citation type="submission" date="2014-03" db="EMBL/GenBank/DDBJ databases">
        <authorList>
            <person name="Genoscope - CEA"/>
        </authorList>
    </citation>
    <scope>NUCLEOTIDE SEQUENCE</scope>
</reference>
<sequence length="224" mass="25237">MQYGDEFAWSEIENVWTTLADSWPKNLKIILHFLISMSGVNSEPSFLPYVKRVVVYLGRDKTMQLLEELMCELDLTDPVSSAVTHMDNPPYYRITSSYKIPSVTSAGTTSSSNTMVPGPDAHHDSSKNKDPNMDDSSTHLDIYSGLNSNLNRQHHRLESRYSSSSGGSYEEEKGDSMPLYANWRLKVMDHNRPEPLPFPPTGGCWSPLVDYLPETNTPGVPIHR</sequence>
<dbReference type="PANTHER" id="PTHR12295">
    <property type="entry name" value="FURRY-RELATED"/>
    <property type="match status" value="1"/>
</dbReference>
<name>A0A060Z1J0_ONCMY</name>
<feature type="compositionally biased region" description="Polar residues" evidence="1">
    <location>
        <begin position="103"/>
        <end position="115"/>
    </location>
</feature>
<dbReference type="GO" id="GO:0005938">
    <property type="term" value="C:cell cortex"/>
    <property type="evidence" value="ECO:0007669"/>
    <property type="project" value="TreeGrafter"/>
</dbReference>
<protein>
    <submittedName>
        <fullName evidence="2">Uncharacterized protein</fullName>
    </submittedName>
</protein>
<dbReference type="GO" id="GO:0030427">
    <property type="term" value="C:site of polarized growth"/>
    <property type="evidence" value="ECO:0007669"/>
    <property type="project" value="TreeGrafter"/>
</dbReference>
<evidence type="ECO:0000313" key="3">
    <source>
        <dbReference type="Proteomes" id="UP000193380"/>
    </source>
</evidence>
<feature type="region of interest" description="Disordered" evidence="1">
    <location>
        <begin position="103"/>
        <end position="137"/>
    </location>
</feature>
<feature type="compositionally biased region" description="Basic and acidic residues" evidence="1">
    <location>
        <begin position="120"/>
        <end position="137"/>
    </location>
</feature>
<dbReference type="Proteomes" id="UP000193380">
    <property type="component" value="Unassembled WGS sequence"/>
</dbReference>
<reference evidence="2" key="1">
    <citation type="journal article" date="2014" name="Nat. Commun.">
        <title>The rainbow trout genome provides novel insights into evolution after whole-genome duplication in vertebrates.</title>
        <authorList>
            <person name="Berthelot C."/>
            <person name="Brunet F."/>
            <person name="Chalopin D."/>
            <person name="Juanchich A."/>
            <person name="Bernard M."/>
            <person name="Noel B."/>
            <person name="Bento P."/>
            <person name="Da Silva C."/>
            <person name="Labadie K."/>
            <person name="Alberti A."/>
            <person name="Aury J.M."/>
            <person name="Louis A."/>
            <person name="Dehais P."/>
            <person name="Bardou P."/>
            <person name="Montfort J."/>
            <person name="Klopp C."/>
            <person name="Cabau C."/>
            <person name="Gaspin C."/>
            <person name="Thorgaard G.H."/>
            <person name="Boussaha M."/>
            <person name="Quillet E."/>
            <person name="Guyomard R."/>
            <person name="Galiana D."/>
            <person name="Bobe J."/>
            <person name="Volff J.N."/>
            <person name="Genet C."/>
            <person name="Wincker P."/>
            <person name="Jaillon O."/>
            <person name="Roest Crollius H."/>
            <person name="Guiguen Y."/>
        </authorList>
    </citation>
    <scope>NUCLEOTIDE SEQUENCE [LARGE SCALE GENOMIC DNA]</scope>
</reference>
<dbReference type="InterPro" id="IPR039867">
    <property type="entry name" value="Furry/Tao3/Mor2"/>
</dbReference>
<dbReference type="GO" id="GO:0000902">
    <property type="term" value="P:cell morphogenesis"/>
    <property type="evidence" value="ECO:0007669"/>
    <property type="project" value="InterPro"/>
</dbReference>
<evidence type="ECO:0000256" key="1">
    <source>
        <dbReference type="SAM" id="MobiDB-lite"/>
    </source>
</evidence>
<dbReference type="PANTHER" id="PTHR12295:SF9">
    <property type="entry name" value="PROTEIN FURRY HOMOLOG-LIKE"/>
    <property type="match status" value="1"/>
</dbReference>
<dbReference type="EMBL" id="FR934039">
    <property type="protein sequence ID" value="CDQ97948.1"/>
    <property type="molecule type" value="Genomic_DNA"/>
</dbReference>
<dbReference type="STRING" id="8022.A0A060Z1J0"/>
<dbReference type="GO" id="GO:0031175">
    <property type="term" value="P:neuron projection development"/>
    <property type="evidence" value="ECO:0007669"/>
    <property type="project" value="TreeGrafter"/>
</dbReference>
<accession>A0A060Z1J0</accession>